<reference evidence="11" key="2">
    <citation type="submission" date="2021-01" db="UniProtKB">
        <authorList>
            <consortium name="EnsemblMetazoa"/>
        </authorList>
    </citation>
    <scope>IDENTIFICATION</scope>
</reference>
<reference evidence="12" key="1">
    <citation type="submission" date="2015-02" db="EMBL/GenBank/DDBJ databases">
        <title>Genome sequencing for Strongylocentrotus purpuratus.</title>
        <authorList>
            <person name="Murali S."/>
            <person name="Liu Y."/>
            <person name="Vee V."/>
            <person name="English A."/>
            <person name="Wang M."/>
            <person name="Skinner E."/>
            <person name="Han Y."/>
            <person name="Muzny D.M."/>
            <person name="Worley K.C."/>
            <person name="Gibbs R.A."/>
        </authorList>
    </citation>
    <scope>NUCLEOTIDE SEQUENCE</scope>
</reference>
<sequence length="326" mass="35057">MENVNLNAIEEAAQRVKGHIHVTPVMTCGMLNNMAPGRNLFFKCELLQKTGSFKIRGALNAVTKLVEGLPEGHEKPKVVTHSSGNFGQALAYAAQLRDLGAYVVMPETAPKCKVNAVKGYGAEVITCKPTEESRRTTGEEVQRRTGAHFFSPSQTYDVIAGQGTIGLELLDQIPDLDAVIVPVGGGGMISGIATALKSKNPAIKVYAAEPENADDCFQSFQAKKLIPLPPGPVHTVADGLRVSIGESTWPIIEKHVDDVITVTENEIKDATRHIWQLMKLFIEPSAGVGIAAALSQKFSLKSQDLKNVAVILCGGNVDIDSVKHWL</sequence>
<organism evidence="11 12">
    <name type="scientific">Strongylocentrotus purpuratus</name>
    <name type="common">Purple sea urchin</name>
    <dbReference type="NCBI Taxonomy" id="7668"/>
    <lineage>
        <taxon>Eukaryota</taxon>
        <taxon>Metazoa</taxon>
        <taxon>Echinodermata</taxon>
        <taxon>Eleutherozoa</taxon>
        <taxon>Echinozoa</taxon>
        <taxon>Echinoidea</taxon>
        <taxon>Euechinoidea</taxon>
        <taxon>Echinacea</taxon>
        <taxon>Camarodonta</taxon>
        <taxon>Echinidea</taxon>
        <taxon>Strongylocentrotidae</taxon>
        <taxon>Strongylocentrotus</taxon>
    </lineage>
</organism>
<evidence type="ECO:0000256" key="2">
    <source>
        <dbReference type="ARBA" id="ARBA00001933"/>
    </source>
</evidence>
<dbReference type="PANTHER" id="PTHR43050">
    <property type="entry name" value="SERINE / THREONINE RACEMASE FAMILY MEMBER"/>
    <property type="match status" value="1"/>
</dbReference>
<dbReference type="OMA" id="LIHPFDH"/>
<keyword evidence="7" id="KW-0460">Magnesium</keyword>
<comment type="cofactor">
    <cofactor evidence="2">
        <name>pyridoxal 5'-phosphate</name>
        <dbReference type="ChEBI" id="CHEBI:597326"/>
    </cofactor>
</comment>
<dbReference type="KEGG" id="spu:586391"/>
<dbReference type="GO" id="GO:0003941">
    <property type="term" value="F:L-serine ammonia-lyase activity"/>
    <property type="evidence" value="ECO:0000318"/>
    <property type="project" value="GO_Central"/>
</dbReference>
<dbReference type="Pfam" id="PF00291">
    <property type="entry name" value="PALP"/>
    <property type="match status" value="1"/>
</dbReference>
<dbReference type="GeneID" id="586391"/>
<evidence type="ECO:0000313" key="12">
    <source>
        <dbReference type="Proteomes" id="UP000007110"/>
    </source>
</evidence>
<dbReference type="Proteomes" id="UP000007110">
    <property type="component" value="Unassembled WGS sequence"/>
</dbReference>
<evidence type="ECO:0000256" key="4">
    <source>
        <dbReference type="ARBA" id="ARBA00001946"/>
    </source>
</evidence>
<keyword evidence="8" id="KW-0663">Pyridoxal phosphate</keyword>
<dbReference type="InterPro" id="IPR001926">
    <property type="entry name" value="TrpB-like_PALP"/>
</dbReference>
<dbReference type="InterPro" id="IPR000634">
    <property type="entry name" value="Ser/Thr_deHydtase_PyrdxlP-BS"/>
</dbReference>
<dbReference type="InterPro" id="IPR036052">
    <property type="entry name" value="TrpB-like_PALP_sf"/>
</dbReference>
<dbReference type="GO" id="GO:0005524">
    <property type="term" value="F:ATP binding"/>
    <property type="evidence" value="ECO:0000318"/>
    <property type="project" value="GO_Central"/>
</dbReference>
<dbReference type="PANTHER" id="PTHR43050:SF1">
    <property type="entry name" value="SERINE RACEMASE"/>
    <property type="match status" value="1"/>
</dbReference>
<dbReference type="RefSeq" id="XP_003725943.2">
    <property type="nucleotide sequence ID" value="XM_003725895.3"/>
</dbReference>
<evidence type="ECO:0000259" key="10">
    <source>
        <dbReference type="Pfam" id="PF00291"/>
    </source>
</evidence>
<dbReference type="PROSITE" id="PS00165">
    <property type="entry name" value="DEHYDRATASE_SER_THR"/>
    <property type="match status" value="1"/>
</dbReference>
<dbReference type="GO" id="GO:0000287">
    <property type="term" value="F:magnesium ion binding"/>
    <property type="evidence" value="ECO:0000318"/>
    <property type="project" value="GO_Central"/>
</dbReference>
<dbReference type="EnsemblMetazoa" id="XM_003725895">
    <property type="protein sequence ID" value="XP_003725943"/>
    <property type="gene ID" value="LOC586391"/>
</dbReference>
<comment type="cofactor">
    <cofactor evidence="1">
        <name>Ca(2+)</name>
        <dbReference type="ChEBI" id="CHEBI:29108"/>
    </cofactor>
</comment>
<dbReference type="GO" id="GO:0030378">
    <property type="term" value="F:serine racemase activity"/>
    <property type="evidence" value="ECO:0000318"/>
    <property type="project" value="GO_Central"/>
</dbReference>
<proteinExistence type="inferred from homology"/>
<dbReference type="CDD" id="cd01562">
    <property type="entry name" value="Thr-dehyd"/>
    <property type="match status" value="1"/>
</dbReference>
<comment type="cofactor">
    <cofactor evidence="4">
        <name>Mg(2+)</name>
        <dbReference type="ChEBI" id="CHEBI:18420"/>
    </cofactor>
</comment>
<dbReference type="GO" id="GO:0030170">
    <property type="term" value="F:pyridoxal phosphate binding"/>
    <property type="evidence" value="ECO:0000318"/>
    <property type="project" value="GO_Central"/>
</dbReference>
<feature type="domain" description="Tryptophan synthase beta chain-like PALP" evidence="10">
    <location>
        <begin position="17"/>
        <end position="314"/>
    </location>
</feature>
<evidence type="ECO:0000256" key="5">
    <source>
        <dbReference type="ARBA" id="ARBA00010869"/>
    </source>
</evidence>
<dbReference type="InParanoid" id="A0A7M7GIB8"/>
<dbReference type="EC" id="4.3.1.17" evidence="6"/>
<dbReference type="CTD" id="63826"/>
<comment type="catalytic activity">
    <reaction evidence="9">
        <text>L-serine = pyruvate + NH4(+)</text>
        <dbReference type="Rhea" id="RHEA:19169"/>
        <dbReference type="ChEBI" id="CHEBI:15361"/>
        <dbReference type="ChEBI" id="CHEBI:28938"/>
        <dbReference type="ChEBI" id="CHEBI:33384"/>
        <dbReference type="EC" id="4.3.1.17"/>
    </reaction>
</comment>
<evidence type="ECO:0000256" key="8">
    <source>
        <dbReference type="ARBA" id="ARBA00022898"/>
    </source>
</evidence>
<evidence type="ECO:0000256" key="7">
    <source>
        <dbReference type="ARBA" id="ARBA00022842"/>
    </source>
</evidence>
<dbReference type="SUPFAM" id="SSF53686">
    <property type="entry name" value="Tryptophan synthase beta subunit-like PLP-dependent enzymes"/>
    <property type="match status" value="1"/>
</dbReference>
<evidence type="ECO:0000256" key="6">
    <source>
        <dbReference type="ARBA" id="ARBA00012093"/>
    </source>
</evidence>
<evidence type="ECO:0000256" key="9">
    <source>
        <dbReference type="ARBA" id="ARBA00049406"/>
    </source>
</evidence>
<accession>A0A7M7GIB8</accession>
<dbReference type="OrthoDB" id="4418812at2759"/>
<comment type="similarity">
    <text evidence="5">Belongs to the serine/threonine dehydratase family.</text>
</comment>
<dbReference type="AlphaFoldDB" id="A0A7M7GIB8"/>
<dbReference type="FunFam" id="3.40.50.1100:FF:000133">
    <property type="entry name" value="Serine racemase"/>
    <property type="match status" value="1"/>
</dbReference>
<evidence type="ECO:0000256" key="1">
    <source>
        <dbReference type="ARBA" id="ARBA00001913"/>
    </source>
</evidence>
<dbReference type="GO" id="GO:0070179">
    <property type="term" value="P:D-serine biosynthetic process"/>
    <property type="evidence" value="ECO:0000318"/>
    <property type="project" value="GO_Central"/>
</dbReference>
<protein>
    <recommendedName>
        <fullName evidence="6">L-serine ammonia-lyase</fullName>
        <ecNumber evidence="6">4.3.1.17</ecNumber>
    </recommendedName>
</protein>
<evidence type="ECO:0000256" key="3">
    <source>
        <dbReference type="ARBA" id="ARBA00001936"/>
    </source>
</evidence>
<name>A0A7M7GIB8_STRPU</name>
<keyword evidence="12" id="KW-1185">Reference proteome</keyword>
<dbReference type="Gene3D" id="3.40.50.1100">
    <property type="match status" value="2"/>
</dbReference>
<evidence type="ECO:0000313" key="11">
    <source>
        <dbReference type="EnsemblMetazoa" id="XP_003725943"/>
    </source>
</evidence>
<comment type="cofactor">
    <cofactor evidence="3">
        <name>Mn(2+)</name>
        <dbReference type="ChEBI" id="CHEBI:29035"/>
    </cofactor>
</comment>